<gene>
    <name evidence="11" type="ordered locus">Tlie_1072</name>
</gene>
<dbReference type="GO" id="GO:0016798">
    <property type="term" value="F:hydrolase activity, acting on glycosyl bonds"/>
    <property type="evidence" value="ECO:0007669"/>
    <property type="project" value="UniProtKB-KW"/>
</dbReference>
<sequence>MKTRTNRIVKSIKTDKAPIYAHKEKIILCLDLLEEKWGNEGRPSYESFEDPIDGLIKTVLSQNTNDKNRDMAWESLKDRFPSWQQVIDAKVEEVADAIRSAGIANVKAQRIKKILATVNGVWGSCSLKGLKRLEKEEIISFLSSLPGVGPKTIACVLLFDLGIPAFPVDTHVARLSKRLGFVGGNTLPEDIEKILEELVPEERFLGGHLNMIAHGRAICKALNPRCQLCSLAHLCEHLNSKGAA</sequence>
<comment type="similarity">
    <text evidence="2">Belongs to the Nth/MutY family.</text>
</comment>
<dbReference type="InterPro" id="IPR004035">
    <property type="entry name" value="Endouclease-III_FeS-bd_BS"/>
</dbReference>
<dbReference type="HOGENOM" id="CLU_012862_3_4_0"/>
<dbReference type="STRING" id="580340.Tlie_1072"/>
<organism evidence="11 12">
    <name type="scientific">Thermovirga lienii (strain ATCC BAA-1197 / DSM 17291 / Cas60314)</name>
    <dbReference type="NCBI Taxonomy" id="580340"/>
    <lineage>
        <taxon>Bacteria</taxon>
        <taxon>Thermotogati</taxon>
        <taxon>Synergistota</taxon>
        <taxon>Synergistia</taxon>
        <taxon>Synergistales</taxon>
        <taxon>Thermovirgaceae</taxon>
        <taxon>Thermovirga</taxon>
    </lineage>
</organism>
<reference evidence="11 12" key="2">
    <citation type="journal article" date="2012" name="Stand. Genomic Sci.">
        <title>Genome sequence of the moderately thermophilic, amino-acid-degrading and sulfur-reducing bacterium Thermovirga lienii type strain (Cas60314(T)).</title>
        <authorList>
            <person name="Goker M."/>
            <person name="Saunders E."/>
            <person name="Lapidus A."/>
            <person name="Nolan M."/>
            <person name="Lucas S."/>
            <person name="Hammon N."/>
            <person name="Deshpande S."/>
            <person name="Cheng J.F."/>
            <person name="Han C."/>
            <person name="Tapia R."/>
            <person name="Goodwin L.A."/>
            <person name="Pitluck S."/>
            <person name="Liolios K."/>
            <person name="Mavromatis K."/>
            <person name="Pagani I."/>
            <person name="Ivanova N."/>
            <person name="Mikhailova N."/>
            <person name="Pati A."/>
            <person name="Chen A."/>
            <person name="Palaniappan K."/>
            <person name="Land M."/>
            <person name="Chang Y.J."/>
            <person name="Jeffries C.D."/>
            <person name="Brambilla E.M."/>
            <person name="Rohde M."/>
            <person name="Spring S."/>
            <person name="Detter J.C."/>
            <person name="Woyke T."/>
            <person name="Bristow J."/>
            <person name="Eisen J.A."/>
            <person name="Markowitz V."/>
            <person name="Hugenholtz P."/>
            <person name="Kyrpides N.C."/>
            <person name="Klenk H.P."/>
        </authorList>
    </citation>
    <scope>NUCLEOTIDE SEQUENCE [LARGE SCALE GENOMIC DNA]</scope>
    <source>
        <strain evidence="12">ATCC BAA-1197 / DSM 17291 / Cas60314</strain>
    </source>
</reference>
<dbReference type="KEGG" id="tli:Tlie_1072"/>
<evidence type="ECO:0000256" key="7">
    <source>
        <dbReference type="ARBA" id="ARBA00023014"/>
    </source>
</evidence>
<dbReference type="eggNOG" id="COG0177">
    <property type="taxonomic scope" value="Bacteria"/>
</dbReference>
<evidence type="ECO:0000256" key="8">
    <source>
        <dbReference type="ARBA" id="ARBA00023204"/>
    </source>
</evidence>
<dbReference type="PROSITE" id="PS00764">
    <property type="entry name" value="ENDONUCLEASE_III_1"/>
    <property type="match status" value="1"/>
</dbReference>
<dbReference type="CDD" id="cd00056">
    <property type="entry name" value="ENDO3c"/>
    <property type="match status" value="1"/>
</dbReference>
<dbReference type="InterPro" id="IPR003651">
    <property type="entry name" value="Endonuclease3_FeS-loop_motif"/>
</dbReference>
<dbReference type="InterPro" id="IPR003265">
    <property type="entry name" value="HhH-GPD_domain"/>
</dbReference>
<keyword evidence="7" id="KW-0411">Iron-sulfur</keyword>
<keyword evidence="9" id="KW-0326">Glycosidase</keyword>
<dbReference type="GO" id="GO:0140097">
    <property type="term" value="F:catalytic activity, acting on DNA"/>
    <property type="evidence" value="ECO:0007669"/>
    <property type="project" value="UniProtKB-ARBA"/>
</dbReference>
<proteinExistence type="inferred from homology"/>
<evidence type="ECO:0000313" key="11">
    <source>
        <dbReference type="EMBL" id="AER66805.1"/>
    </source>
</evidence>
<dbReference type="AlphaFoldDB" id="G7VAA5"/>
<comment type="cofactor">
    <cofactor evidence="1">
        <name>[4Fe-4S] cluster</name>
        <dbReference type="ChEBI" id="CHEBI:49883"/>
    </cofactor>
</comment>
<dbReference type="GO" id="GO:0051539">
    <property type="term" value="F:4 iron, 4 sulfur cluster binding"/>
    <property type="evidence" value="ECO:0007669"/>
    <property type="project" value="InterPro"/>
</dbReference>
<evidence type="ECO:0000256" key="6">
    <source>
        <dbReference type="ARBA" id="ARBA00023004"/>
    </source>
</evidence>
<dbReference type="Proteomes" id="UP000005868">
    <property type="component" value="Chromosome"/>
</dbReference>
<dbReference type="PANTHER" id="PTHR47203">
    <property type="match status" value="1"/>
</dbReference>
<keyword evidence="3" id="KW-0479">Metal-binding</keyword>
<dbReference type="Gene3D" id="1.10.1670.10">
    <property type="entry name" value="Helix-hairpin-Helix base-excision DNA repair enzymes (C-terminal)"/>
    <property type="match status" value="1"/>
</dbReference>
<evidence type="ECO:0000256" key="9">
    <source>
        <dbReference type="ARBA" id="ARBA00023295"/>
    </source>
</evidence>
<keyword evidence="4" id="KW-0227">DNA damage</keyword>
<dbReference type="Gene3D" id="1.10.340.30">
    <property type="entry name" value="Hypothetical protein, domain 2"/>
    <property type="match status" value="1"/>
</dbReference>
<evidence type="ECO:0000256" key="4">
    <source>
        <dbReference type="ARBA" id="ARBA00022763"/>
    </source>
</evidence>
<evidence type="ECO:0000256" key="3">
    <source>
        <dbReference type="ARBA" id="ARBA00022723"/>
    </source>
</evidence>
<dbReference type="InterPro" id="IPR023170">
    <property type="entry name" value="HhH_base_excis_C"/>
</dbReference>
<keyword evidence="6" id="KW-0408">Iron</keyword>
<dbReference type="PANTHER" id="PTHR47203:SF1">
    <property type="entry name" value="HYPOTHETICAL BASE EXCISION DNA REPAIR PROTEIN (EUROFUNG)"/>
    <property type="match status" value="1"/>
</dbReference>
<name>G7VAA5_THELD</name>
<dbReference type="SMART" id="SM00478">
    <property type="entry name" value="ENDO3c"/>
    <property type="match status" value="1"/>
</dbReference>
<keyword evidence="8" id="KW-0234">DNA repair</keyword>
<dbReference type="SUPFAM" id="SSF48150">
    <property type="entry name" value="DNA-glycosylase"/>
    <property type="match status" value="1"/>
</dbReference>
<feature type="domain" description="HhH-GPD" evidence="10">
    <location>
        <begin position="60"/>
        <end position="217"/>
    </location>
</feature>
<dbReference type="GO" id="GO:0046872">
    <property type="term" value="F:metal ion binding"/>
    <property type="evidence" value="ECO:0007669"/>
    <property type="project" value="UniProtKB-KW"/>
</dbReference>
<keyword evidence="12" id="KW-1185">Reference proteome</keyword>
<dbReference type="SMART" id="SM00525">
    <property type="entry name" value="FES"/>
    <property type="match status" value="1"/>
</dbReference>
<accession>G7VAA5</accession>
<keyword evidence="5" id="KW-0378">Hydrolase</keyword>
<dbReference type="OrthoDB" id="9800977at2"/>
<evidence type="ECO:0000313" key="12">
    <source>
        <dbReference type="Proteomes" id="UP000005868"/>
    </source>
</evidence>
<evidence type="ECO:0000259" key="10">
    <source>
        <dbReference type="SMART" id="SM00478"/>
    </source>
</evidence>
<dbReference type="Pfam" id="PF10576">
    <property type="entry name" value="EndIII_4Fe-2S"/>
    <property type="match status" value="1"/>
</dbReference>
<reference evidence="12" key="1">
    <citation type="submission" date="2011-10" db="EMBL/GenBank/DDBJ databases">
        <title>The complete genome of chromosome of Thermovirga lienii DSM 17291.</title>
        <authorList>
            <consortium name="US DOE Joint Genome Institute (JGI-PGF)"/>
            <person name="Lucas S."/>
            <person name="Copeland A."/>
            <person name="Lapidus A."/>
            <person name="Glavina del Rio T."/>
            <person name="Dalin E."/>
            <person name="Tice H."/>
            <person name="Bruce D."/>
            <person name="Goodwin L."/>
            <person name="Pitluck S."/>
            <person name="Peters L."/>
            <person name="Mikhailova N."/>
            <person name="Saunders E."/>
            <person name="Kyrpides N."/>
            <person name="Mavromatis K."/>
            <person name="Ivanova N."/>
            <person name="Last F.I."/>
            <person name="Brettin T."/>
            <person name="Detter J.C."/>
            <person name="Han C."/>
            <person name="Larimer F."/>
            <person name="Land M."/>
            <person name="Hauser L."/>
            <person name="Markowitz V."/>
            <person name="Cheng J.-F."/>
            <person name="Hugenholtz P."/>
            <person name="Woyke T."/>
            <person name="Wu D."/>
            <person name="Spring S."/>
            <person name="Schroeder M."/>
            <person name="Brambilla E.-M."/>
            <person name="Klenk H.-P."/>
            <person name="Eisen J.A."/>
        </authorList>
    </citation>
    <scope>NUCLEOTIDE SEQUENCE [LARGE SCALE GENOMIC DNA]</scope>
    <source>
        <strain evidence="12">ATCC BAA-1197 / DSM 17291 / Cas60314</strain>
    </source>
</reference>
<dbReference type="PIRSF" id="PIRSF001435">
    <property type="entry name" value="Nth"/>
    <property type="match status" value="1"/>
</dbReference>
<evidence type="ECO:0000256" key="2">
    <source>
        <dbReference type="ARBA" id="ARBA00008343"/>
    </source>
</evidence>
<protein>
    <submittedName>
        <fullName evidence="11">HhH-GPD family protein</fullName>
    </submittedName>
</protein>
<dbReference type="EMBL" id="CP003096">
    <property type="protein sequence ID" value="AER66805.1"/>
    <property type="molecule type" value="Genomic_DNA"/>
</dbReference>
<dbReference type="Pfam" id="PF00730">
    <property type="entry name" value="HhH-GPD"/>
    <property type="match status" value="1"/>
</dbReference>
<evidence type="ECO:0000256" key="1">
    <source>
        <dbReference type="ARBA" id="ARBA00001966"/>
    </source>
</evidence>
<evidence type="ECO:0000256" key="5">
    <source>
        <dbReference type="ARBA" id="ARBA00022801"/>
    </source>
</evidence>
<dbReference type="InterPro" id="IPR011257">
    <property type="entry name" value="DNA_glycosylase"/>
</dbReference>
<dbReference type="GO" id="GO:0006284">
    <property type="term" value="P:base-excision repair"/>
    <property type="evidence" value="ECO:0007669"/>
    <property type="project" value="InterPro"/>
</dbReference>